<dbReference type="PANTHER" id="PTHR38595:SF1">
    <property type="entry name" value="TYPE VI SECRETION SYSTEM COMPONENT TSSE1"/>
    <property type="match status" value="1"/>
</dbReference>
<reference evidence="4" key="1">
    <citation type="journal article" date="2019" name="Int. J. Syst. Evol. Microbiol.">
        <title>The Global Catalogue of Microorganisms (GCM) 10K type strain sequencing project: providing services to taxonomists for standard genome sequencing and annotation.</title>
        <authorList>
            <consortium name="The Broad Institute Genomics Platform"/>
            <consortium name="The Broad Institute Genome Sequencing Center for Infectious Disease"/>
            <person name="Wu L."/>
            <person name="Ma J."/>
        </authorList>
    </citation>
    <scope>NUCLEOTIDE SEQUENCE [LARGE SCALE GENOMIC DNA]</scope>
    <source>
        <strain evidence="4">JCM 18715</strain>
    </source>
</reference>
<gene>
    <name evidence="3" type="primary">tssE_1</name>
    <name evidence="3" type="ORF">GCM10025770_26460</name>
</gene>
<feature type="domain" description="IraD/Gp25-like" evidence="2">
    <location>
        <begin position="40"/>
        <end position="144"/>
    </location>
</feature>
<name>A0ABP9QUE8_9RHOO</name>
<evidence type="ECO:0000256" key="1">
    <source>
        <dbReference type="SAM" id="MobiDB-lite"/>
    </source>
</evidence>
<evidence type="ECO:0000313" key="4">
    <source>
        <dbReference type="Proteomes" id="UP001500547"/>
    </source>
</evidence>
<dbReference type="Proteomes" id="UP001500547">
    <property type="component" value="Unassembled WGS sequence"/>
</dbReference>
<dbReference type="InterPro" id="IPR007048">
    <property type="entry name" value="IraD/Gp25-like"/>
</dbReference>
<evidence type="ECO:0000259" key="2">
    <source>
        <dbReference type="Pfam" id="PF04965"/>
    </source>
</evidence>
<accession>A0ABP9QUE8</accession>
<evidence type="ECO:0000313" key="3">
    <source>
        <dbReference type="EMBL" id="GAA5167582.1"/>
    </source>
</evidence>
<dbReference type="RefSeq" id="WP_345533492.1">
    <property type="nucleotide sequence ID" value="NZ_BAABLD010000008.1"/>
</dbReference>
<organism evidence="3 4">
    <name type="scientific">Viridibacterium curvum</name>
    <dbReference type="NCBI Taxonomy" id="1101404"/>
    <lineage>
        <taxon>Bacteria</taxon>
        <taxon>Pseudomonadati</taxon>
        <taxon>Pseudomonadota</taxon>
        <taxon>Betaproteobacteria</taxon>
        <taxon>Rhodocyclales</taxon>
        <taxon>Rhodocyclaceae</taxon>
        <taxon>Viridibacterium</taxon>
    </lineage>
</organism>
<dbReference type="Pfam" id="PF04965">
    <property type="entry name" value="GPW_gp25"/>
    <property type="match status" value="1"/>
</dbReference>
<dbReference type="InterPro" id="IPR053176">
    <property type="entry name" value="T6SS_TssE1-like"/>
</dbReference>
<dbReference type="InterPro" id="IPR017737">
    <property type="entry name" value="TssE1-like"/>
</dbReference>
<dbReference type="NCBIfam" id="TIGR03357">
    <property type="entry name" value="VI_zyme"/>
    <property type="match status" value="1"/>
</dbReference>
<proteinExistence type="predicted"/>
<dbReference type="PANTHER" id="PTHR38595">
    <property type="entry name" value="CYTOPLASMIC PROTEIN-RELATED"/>
    <property type="match status" value="1"/>
</dbReference>
<sequence>MADLQPLDRLQPALLDRLTDNDPTNQQPEPKERRMLSRSEFRAAVLRDLSFLLNAARPTDAEGLGAWPEAQKSVLNFGMPSFAGETASTLDIVDLERAVREALILFEPRINASSLRVQGVQEGSVLDWHNQISMRIEATVWAQPVPLDLLLRTDVDLETGQIDVKELGAS</sequence>
<dbReference type="SUPFAM" id="SSF160719">
    <property type="entry name" value="gpW/gp25-like"/>
    <property type="match status" value="1"/>
</dbReference>
<feature type="region of interest" description="Disordered" evidence="1">
    <location>
        <begin position="1"/>
        <end position="37"/>
    </location>
</feature>
<comment type="caution">
    <text evidence="3">The sequence shown here is derived from an EMBL/GenBank/DDBJ whole genome shotgun (WGS) entry which is preliminary data.</text>
</comment>
<protein>
    <submittedName>
        <fullName evidence="3">Type VI secretion system baseplate subunit TssE</fullName>
    </submittedName>
</protein>
<keyword evidence="4" id="KW-1185">Reference proteome</keyword>
<dbReference type="EMBL" id="BAABLD010000008">
    <property type="protein sequence ID" value="GAA5167582.1"/>
    <property type="molecule type" value="Genomic_DNA"/>
</dbReference>